<accession>W6SDY5</accession>
<proteinExistence type="inferred from homology"/>
<dbReference type="OrthoDB" id="9811110at2"/>
<keyword evidence="12" id="KW-1185">Reference proteome</keyword>
<dbReference type="Pfam" id="PF01554">
    <property type="entry name" value="MatE"/>
    <property type="match status" value="2"/>
</dbReference>
<keyword evidence="9" id="KW-0046">Antibiotic resistance</keyword>
<comment type="similarity">
    <text evidence="2">Belongs to the multi antimicrobial extrusion (MATE) (TC 2.A.66.1) family. MepA subfamily.</text>
</comment>
<feature type="transmembrane region" description="Helical" evidence="10">
    <location>
        <begin position="57"/>
        <end position="79"/>
    </location>
</feature>
<dbReference type="InterPro" id="IPR051327">
    <property type="entry name" value="MATE_MepA_subfamily"/>
</dbReference>
<keyword evidence="8 10" id="KW-0472">Membrane</keyword>
<keyword evidence="6 10" id="KW-0812">Transmembrane</keyword>
<dbReference type="PIRSF" id="PIRSF006603">
    <property type="entry name" value="DinF"/>
    <property type="match status" value="1"/>
</dbReference>
<dbReference type="KEGG" id="clt:CM240_0700"/>
<dbReference type="CDD" id="cd13143">
    <property type="entry name" value="MATE_MepA_like"/>
    <property type="match status" value="1"/>
</dbReference>
<dbReference type="EMBL" id="HG917868">
    <property type="protein sequence ID" value="CDM67865.1"/>
    <property type="molecule type" value="Genomic_DNA"/>
</dbReference>
<reference evidence="11 12" key="1">
    <citation type="submission" date="2013-11" db="EMBL/GenBank/DDBJ databases">
        <title>Complete genome sequence of Clostridum sp. M2/40.</title>
        <authorList>
            <person name="Wibberg D."/>
            <person name="Puehler A."/>
            <person name="Schlueter A."/>
        </authorList>
    </citation>
    <scope>NUCLEOTIDE SEQUENCE [LARGE SCALE GENOMIC DNA]</scope>
    <source>
        <strain evidence="12">M2/40</strain>
    </source>
</reference>
<gene>
    <name evidence="11" type="ORF">CM240_0700</name>
</gene>
<evidence type="ECO:0000256" key="2">
    <source>
        <dbReference type="ARBA" id="ARBA00008417"/>
    </source>
</evidence>
<keyword evidence="7 10" id="KW-1133">Transmembrane helix</keyword>
<dbReference type="NCBIfam" id="TIGR00797">
    <property type="entry name" value="matE"/>
    <property type="match status" value="1"/>
</dbReference>
<feature type="transmembrane region" description="Helical" evidence="10">
    <location>
        <begin position="363"/>
        <end position="384"/>
    </location>
</feature>
<dbReference type="Proteomes" id="UP000019426">
    <property type="component" value="Chromosome M2/40_rep1"/>
</dbReference>
<feature type="transmembrane region" description="Helical" evidence="10">
    <location>
        <begin position="320"/>
        <end position="343"/>
    </location>
</feature>
<dbReference type="AlphaFoldDB" id="W6SDY5"/>
<sequence>MESLNTDLGKESIGKLIFKLSTPAIIAQLVNVLYNIVDRIFIGRMTNGDIAMAGVGVAFPIILIVSAFSALVGMGGAPLAAIKMGEKDNEGAEKILSNSFMLLIILSIILTVGFSIFKEPILWTFGASNATIGYAVDYITIYLLGTIFVQISLGMNQYINTQGFAKIGMLTVVIGAVINVILDPILIFGFNLGVKGAALATVTAQGVSAIWVLKFLLGKKSILKIRKKFLKLDKKIIFNIVSLGVSPFIMQSTESIVLISLNSQLAKYGGDLAIGAMTIMSSIMQIVLQPTMGLTQGAQPIISYNYGAKQMDRVKKTFKICLAICFLYTTIMWASLMIMPQVFVSIFNNDSALMEITKWSIRIYFAGIFIFGIQIACQQTFLALGQAKVSLVLALLRKVLLLIPLIFILPLFMKNQLFAVFLSEPVADVIAALTTMICFIVFYKKNLSSIDMIKSQSNK</sequence>
<dbReference type="GO" id="GO:0015297">
    <property type="term" value="F:antiporter activity"/>
    <property type="evidence" value="ECO:0007669"/>
    <property type="project" value="InterPro"/>
</dbReference>
<evidence type="ECO:0000313" key="12">
    <source>
        <dbReference type="Proteomes" id="UP000019426"/>
    </source>
</evidence>
<evidence type="ECO:0000256" key="3">
    <source>
        <dbReference type="ARBA" id="ARBA00022106"/>
    </source>
</evidence>
<keyword evidence="4" id="KW-0813">Transport</keyword>
<feature type="transmembrane region" description="Helical" evidence="10">
    <location>
        <begin position="167"/>
        <end position="190"/>
    </location>
</feature>
<dbReference type="PANTHER" id="PTHR43823">
    <property type="entry name" value="SPORULATION PROTEIN YKVU"/>
    <property type="match status" value="1"/>
</dbReference>
<name>W6SDY5_9CLOT</name>
<protein>
    <recommendedName>
        <fullName evidence="3">Multidrug export protein MepA</fullName>
    </recommendedName>
</protein>
<evidence type="ECO:0000256" key="5">
    <source>
        <dbReference type="ARBA" id="ARBA00022475"/>
    </source>
</evidence>
<dbReference type="InterPro" id="IPR048279">
    <property type="entry name" value="MdtK-like"/>
</dbReference>
<dbReference type="GO" id="GO:0005886">
    <property type="term" value="C:plasma membrane"/>
    <property type="evidence" value="ECO:0007669"/>
    <property type="project" value="UniProtKB-SubCell"/>
</dbReference>
<feature type="transmembrane region" description="Helical" evidence="10">
    <location>
        <begin position="196"/>
        <end position="217"/>
    </location>
</feature>
<feature type="transmembrane region" description="Helical" evidence="10">
    <location>
        <begin position="391"/>
        <end position="413"/>
    </location>
</feature>
<evidence type="ECO:0000256" key="8">
    <source>
        <dbReference type="ARBA" id="ARBA00023136"/>
    </source>
</evidence>
<dbReference type="STRING" id="1216932.CM240_0700"/>
<dbReference type="GO" id="GO:0042910">
    <property type="term" value="F:xenobiotic transmembrane transporter activity"/>
    <property type="evidence" value="ECO:0007669"/>
    <property type="project" value="InterPro"/>
</dbReference>
<dbReference type="eggNOG" id="COG0534">
    <property type="taxonomic scope" value="Bacteria"/>
</dbReference>
<keyword evidence="5" id="KW-1003">Cell membrane</keyword>
<evidence type="ECO:0000256" key="4">
    <source>
        <dbReference type="ARBA" id="ARBA00022448"/>
    </source>
</evidence>
<dbReference type="InterPro" id="IPR002528">
    <property type="entry name" value="MATE_fam"/>
</dbReference>
<evidence type="ECO:0000256" key="1">
    <source>
        <dbReference type="ARBA" id="ARBA00004651"/>
    </source>
</evidence>
<dbReference type="PANTHER" id="PTHR43823:SF3">
    <property type="entry name" value="MULTIDRUG EXPORT PROTEIN MEPA"/>
    <property type="match status" value="1"/>
</dbReference>
<feature type="transmembrane region" description="Helical" evidence="10">
    <location>
        <begin position="425"/>
        <end position="443"/>
    </location>
</feature>
<organism evidence="11 12">
    <name type="scientific">Clostridium bornimense</name>
    <dbReference type="NCBI Taxonomy" id="1216932"/>
    <lineage>
        <taxon>Bacteria</taxon>
        <taxon>Bacillati</taxon>
        <taxon>Bacillota</taxon>
        <taxon>Clostridia</taxon>
        <taxon>Eubacteriales</taxon>
        <taxon>Clostridiaceae</taxon>
        <taxon>Clostridium</taxon>
    </lineage>
</organism>
<feature type="transmembrane region" description="Helical" evidence="10">
    <location>
        <begin position="132"/>
        <end position="155"/>
    </location>
</feature>
<dbReference type="HOGENOM" id="CLU_012893_0_0_9"/>
<evidence type="ECO:0000256" key="6">
    <source>
        <dbReference type="ARBA" id="ARBA00022692"/>
    </source>
</evidence>
<evidence type="ECO:0000313" key="11">
    <source>
        <dbReference type="EMBL" id="CDM67865.1"/>
    </source>
</evidence>
<feature type="transmembrane region" description="Helical" evidence="10">
    <location>
        <begin position="16"/>
        <end position="37"/>
    </location>
</feature>
<evidence type="ECO:0000256" key="7">
    <source>
        <dbReference type="ARBA" id="ARBA00022989"/>
    </source>
</evidence>
<feature type="transmembrane region" description="Helical" evidence="10">
    <location>
        <begin position="100"/>
        <end position="117"/>
    </location>
</feature>
<dbReference type="InterPro" id="IPR045070">
    <property type="entry name" value="MATE_MepA-like"/>
</dbReference>
<dbReference type="PATRIC" id="fig|1216932.3.peg.686"/>
<evidence type="ECO:0000256" key="9">
    <source>
        <dbReference type="ARBA" id="ARBA00023251"/>
    </source>
</evidence>
<comment type="subcellular location">
    <subcellularLocation>
        <location evidence="1">Cell membrane</location>
        <topology evidence="1">Multi-pass membrane protein</topology>
    </subcellularLocation>
</comment>
<evidence type="ECO:0000256" key="10">
    <source>
        <dbReference type="SAM" id="Phobius"/>
    </source>
</evidence>
<dbReference type="RefSeq" id="WP_044036494.1">
    <property type="nucleotide sequence ID" value="NZ_HG917868.1"/>
</dbReference>
<dbReference type="GO" id="GO:0046677">
    <property type="term" value="P:response to antibiotic"/>
    <property type="evidence" value="ECO:0007669"/>
    <property type="project" value="UniProtKB-KW"/>
</dbReference>